<dbReference type="InterPro" id="IPR036388">
    <property type="entry name" value="WH-like_DNA-bd_sf"/>
</dbReference>
<proteinExistence type="predicted"/>
<name>A0ABY4MYM2_9MICO</name>
<dbReference type="InterPro" id="IPR000524">
    <property type="entry name" value="Tscrpt_reg_HTH_GntR"/>
</dbReference>
<dbReference type="InterPro" id="IPR008920">
    <property type="entry name" value="TF_FadR/GntR_C"/>
</dbReference>
<dbReference type="InterPro" id="IPR036390">
    <property type="entry name" value="WH_DNA-bd_sf"/>
</dbReference>
<dbReference type="InterPro" id="IPR011711">
    <property type="entry name" value="GntR_C"/>
</dbReference>
<dbReference type="PROSITE" id="PS50949">
    <property type="entry name" value="HTH_GNTR"/>
    <property type="match status" value="1"/>
</dbReference>
<protein>
    <submittedName>
        <fullName evidence="5">GntR family transcriptional regulator</fullName>
    </submittedName>
</protein>
<organism evidence="5">
    <name type="scientific">Gulosibacter sediminis</name>
    <dbReference type="NCBI Taxonomy" id="1729695"/>
    <lineage>
        <taxon>Bacteria</taxon>
        <taxon>Bacillati</taxon>
        <taxon>Actinomycetota</taxon>
        <taxon>Actinomycetes</taxon>
        <taxon>Micrococcales</taxon>
        <taxon>Microbacteriaceae</taxon>
        <taxon>Gulosibacter</taxon>
    </lineage>
</organism>
<evidence type="ECO:0000313" key="5">
    <source>
        <dbReference type="EMBL" id="UQN14864.1"/>
    </source>
</evidence>
<dbReference type="SMART" id="SM00895">
    <property type="entry name" value="FCD"/>
    <property type="match status" value="1"/>
</dbReference>
<feature type="domain" description="HTH gntR-type" evidence="4">
    <location>
        <begin position="10"/>
        <end position="77"/>
    </location>
</feature>
<keyword evidence="3" id="KW-0804">Transcription</keyword>
<dbReference type="Gene3D" id="1.10.10.10">
    <property type="entry name" value="Winged helix-like DNA-binding domain superfamily/Winged helix DNA-binding domain"/>
    <property type="match status" value="1"/>
</dbReference>
<accession>A0ABY4MYM2</accession>
<dbReference type="PANTHER" id="PTHR43537:SF45">
    <property type="entry name" value="GNTR FAMILY REGULATORY PROTEIN"/>
    <property type="match status" value="1"/>
</dbReference>
<sequence length="222" mass="24655">MPTPQSLETVSVADAATNRLRDSLFAGEFKAGEEIKDTQVAAAYGIARPTARVVVQQLINEGMLVRPPGYSARVRSFDPDEVADIYRVRRLIELDAVREIKLNRPSLDRVARALEGFADLQGSEDDWSRIAEADVAFHAAVVDTAGSHRLRSYFAAITSEIRLLIALLKEQYTGGDALYAEHEELYRSLGDDTPLDEVERDWLAHLSSAEQFLAQHLSPTDD</sequence>
<keyword evidence="1" id="KW-0805">Transcription regulation</keyword>
<dbReference type="Gene3D" id="1.20.120.530">
    <property type="entry name" value="GntR ligand-binding domain-like"/>
    <property type="match status" value="1"/>
</dbReference>
<dbReference type="SUPFAM" id="SSF46785">
    <property type="entry name" value="Winged helix' DNA-binding domain"/>
    <property type="match status" value="1"/>
</dbReference>
<evidence type="ECO:0000256" key="1">
    <source>
        <dbReference type="ARBA" id="ARBA00023015"/>
    </source>
</evidence>
<dbReference type="EMBL" id="CP097160">
    <property type="protein sequence ID" value="UQN14864.1"/>
    <property type="molecule type" value="Genomic_DNA"/>
</dbReference>
<evidence type="ECO:0000259" key="4">
    <source>
        <dbReference type="PROSITE" id="PS50949"/>
    </source>
</evidence>
<reference evidence="5" key="1">
    <citation type="submission" date="2022-05" db="EMBL/GenBank/DDBJ databases">
        <title>Complete genome sequence of toluene-degrading Gulosibacter sediminis strain ACHW.36C.</title>
        <authorList>
            <person name="Wai A.C."/>
            <person name="Lai G.K."/>
            <person name="Griffin S.D."/>
            <person name="Leung F.C."/>
        </authorList>
    </citation>
    <scope>NUCLEOTIDE SEQUENCE [LARGE SCALE GENOMIC DNA]</scope>
    <source>
        <strain evidence="5">ACHW.36C</strain>
    </source>
</reference>
<dbReference type="Pfam" id="PF07729">
    <property type="entry name" value="FCD"/>
    <property type="match status" value="1"/>
</dbReference>
<dbReference type="PANTHER" id="PTHR43537">
    <property type="entry name" value="TRANSCRIPTIONAL REGULATOR, GNTR FAMILY"/>
    <property type="match status" value="1"/>
</dbReference>
<gene>
    <name evidence="5" type="ORF">M3M28_12605</name>
</gene>
<dbReference type="Pfam" id="PF00392">
    <property type="entry name" value="GntR"/>
    <property type="match status" value="1"/>
</dbReference>
<dbReference type="SUPFAM" id="SSF48008">
    <property type="entry name" value="GntR ligand-binding domain-like"/>
    <property type="match status" value="1"/>
</dbReference>
<evidence type="ECO:0000256" key="3">
    <source>
        <dbReference type="ARBA" id="ARBA00023163"/>
    </source>
</evidence>
<evidence type="ECO:0000256" key="2">
    <source>
        <dbReference type="ARBA" id="ARBA00023125"/>
    </source>
</evidence>
<keyword evidence="2" id="KW-0238">DNA-binding</keyword>